<evidence type="ECO:0000313" key="2">
    <source>
        <dbReference type="EMBL" id="CUS04670.2"/>
    </source>
</evidence>
<reference evidence="2" key="1">
    <citation type="submission" date="2016-01" db="EMBL/GenBank/DDBJ databases">
        <authorList>
            <person name="Mcilroy J.S."/>
            <person name="Karst M S."/>
            <person name="Albertsen M."/>
        </authorList>
    </citation>
    <scope>NUCLEOTIDE SEQUENCE</scope>
    <source>
        <strain evidence="2">Cfx-K</strain>
    </source>
</reference>
<organism evidence="2 3">
    <name type="scientific">Candidatus Promineifilum breve</name>
    <dbReference type="NCBI Taxonomy" id="1806508"/>
    <lineage>
        <taxon>Bacteria</taxon>
        <taxon>Bacillati</taxon>
        <taxon>Chloroflexota</taxon>
        <taxon>Ardenticatenia</taxon>
        <taxon>Candidatus Promineifilales</taxon>
        <taxon>Candidatus Promineifilaceae</taxon>
        <taxon>Candidatus Promineifilum</taxon>
    </lineage>
</organism>
<dbReference type="KEGG" id="pbf:CFX0092_A2792"/>
<dbReference type="RefSeq" id="WP_095043974.1">
    <property type="nucleotide sequence ID" value="NZ_LN890655.1"/>
</dbReference>
<accession>A0A160T744</accession>
<sequence length="481" mass="49467">MSKKFLTVLVLVVVVLTTFSLVAAQSGQLPGSGWLSGQNIQNLGTDTSSIVFTAYGTDGTAYSCGSKSAGPGAAVNFLTNLDCESVPAGFVGSAVVSADQPIAAVVNVTNRGVGTASGHYTGTDSANVNTSIAFPLFKRDYIGRTTTFYVQNASTTPNTITATFRVGASTFPKVYPNVPANAMVVISPIDANTPAGQFGALTVTGTGPLAGTSLEHETSAPVATNMQASRAFTPNEYDDVAYCSLVRNAHTANEQTTGIQAQNVSGSPQTITVDYVFKIGNGATQTKSVTSPVLADGEAFNFYSGHVTNGIPVGALGSAKVKGDSSGNIAVVVSDRGWKTTNPLRLTTYSCAPLNSATTKVSLPQYKEFFGGNSSGLQVQNVGTSAATVTVTYYPTQPSVLSPVVMSHSTPIPPNGNIIFFNVSTPQAGITTVSGVAATLLNTVGGVTITSNQPIVATVNEASFAPNPSGQDTKNYEGFNQ</sequence>
<name>A0A160T744_9CHLR</name>
<evidence type="ECO:0000256" key="1">
    <source>
        <dbReference type="SAM" id="SignalP"/>
    </source>
</evidence>
<dbReference type="Proteomes" id="UP000215027">
    <property type="component" value="Chromosome I"/>
</dbReference>
<dbReference type="OrthoDB" id="141058at2"/>
<keyword evidence="1" id="KW-0732">Signal</keyword>
<protein>
    <submittedName>
        <fullName evidence="2">Uncharacterized protein</fullName>
    </submittedName>
</protein>
<dbReference type="EMBL" id="LN890655">
    <property type="protein sequence ID" value="CUS04670.2"/>
    <property type="molecule type" value="Genomic_DNA"/>
</dbReference>
<feature type="chain" id="PRO_5008240619" evidence="1">
    <location>
        <begin position="24"/>
        <end position="481"/>
    </location>
</feature>
<dbReference type="AlphaFoldDB" id="A0A160T744"/>
<feature type="signal peptide" evidence="1">
    <location>
        <begin position="1"/>
        <end position="23"/>
    </location>
</feature>
<evidence type="ECO:0000313" key="3">
    <source>
        <dbReference type="Proteomes" id="UP000215027"/>
    </source>
</evidence>
<proteinExistence type="predicted"/>
<gene>
    <name evidence="2" type="ORF">CFX0092_A2792</name>
</gene>
<keyword evidence="3" id="KW-1185">Reference proteome</keyword>